<dbReference type="GO" id="GO:0003700">
    <property type="term" value="F:DNA-binding transcription factor activity"/>
    <property type="evidence" value="ECO:0007669"/>
    <property type="project" value="TreeGrafter"/>
</dbReference>
<dbReference type="Pfam" id="PF13305">
    <property type="entry name" value="TetR_C_33"/>
    <property type="match status" value="1"/>
</dbReference>
<keyword evidence="1" id="KW-0805">Transcription regulation</keyword>
<reference evidence="5" key="1">
    <citation type="submission" date="2020-12" db="EMBL/GenBank/DDBJ databases">
        <title>Prauserella sp. ASG 168, a novel actinomycete isolated from cave rock.</title>
        <authorList>
            <person name="Suriyachadkun C."/>
        </authorList>
    </citation>
    <scope>NUCLEOTIDE SEQUENCE</scope>
    <source>
        <strain evidence="5">ASG 168</strain>
    </source>
</reference>
<dbReference type="SUPFAM" id="SSF48498">
    <property type="entry name" value="Tetracyclin repressor-like, C-terminal domain"/>
    <property type="match status" value="1"/>
</dbReference>
<dbReference type="Proteomes" id="UP000635245">
    <property type="component" value="Unassembled WGS sequence"/>
</dbReference>
<keyword evidence="6" id="KW-1185">Reference proteome</keyword>
<dbReference type="EMBL" id="JAENJH010000001">
    <property type="protein sequence ID" value="MBK1783128.1"/>
    <property type="molecule type" value="Genomic_DNA"/>
</dbReference>
<evidence type="ECO:0000256" key="3">
    <source>
        <dbReference type="ARBA" id="ARBA00023163"/>
    </source>
</evidence>
<accession>A0A934QPH6</accession>
<dbReference type="PANTHER" id="PTHR30055:SF239">
    <property type="entry name" value="TRANSCRIPTIONAL REGULATORY PROTEIN"/>
    <property type="match status" value="1"/>
</dbReference>
<evidence type="ECO:0000259" key="4">
    <source>
        <dbReference type="Pfam" id="PF13305"/>
    </source>
</evidence>
<dbReference type="Gene3D" id="1.10.10.60">
    <property type="entry name" value="Homeodomain-like"/>
    <property type="match status" value="1"/>
</dbReference>
<dbReference type="InterPro" id="IPR025996">
    <property type="entry name" value="MT1864/Rv1816-like_C"/>
</dbReference>
<dbReference type="InterPro" id="IPR050109">
    <property type="entry name" value="HTH-type_TetR-like_transc_reg"/>
</dbReference>
<sequence>MPRAGLSATHIVTEAAGIADTDGIEAVSLARLAGQLGVRVPSLYKHIDGLADLRTRLAVTGVRGLTEAVAAATVGRAGRDALLACCRAYRDYAHRHPGRYAAIQRPPDPHSPADQEYREHTDALLALVLTVLRGYDLDGDDAVHAARVLRSTLHGFVALEQLGGFGLPADLETSFDRAVDTIDAGLHAPRGKDTP</sequence>
<evidence type="ECO:0000256" key="1">
    <source>
        <dbReference type="ARBA" id="ARBA00023015"/>
    </source>
</evidence>
<evidence type="ECO:0000313" key="6">
    <source>
        <dbReference type="Proteomes" id="UP000635245"/>
    </source>
</evidence>
<dbReference type="Gene3D" id="1.10.357.10">
    <property type="entry name" value="Tetracycline Repressor, domain 2"/>
    <property type="match status" value="1"/>
</dbReference>
<dbReference type="InterPro" id="IPR036271">
    <property type="entry name" value="Tet_transcr_reg_TetR-rel_C_sf"/>
</dbReference>
<gene>
    <name evidence="5" type="ORF">JHE00_02235</name>
</gene>
<dbReference type="PANTHER" id="PTHR30055">
    <property type="entry name" value="HTH-TYPE TRANSCRIPTIONAL REGULATOR RUTR"/>
    <property type="match status" value="1"/>
</dbReference>
<keyword evidence="3" id="KW-0804">Transcription</keyword>
<proteinExistence type="predicted"/>
<dbReference type="AlphaFoldDB" id="A0A934QPH6"/>
<organism evidence="5 6">
    <name type="scientific">Prauserella cavernicola</name>
    <dbReference type="NCBI Taxonomy" id="2800127"/>
    <lineage>
        <taxon>Bacteria</taxon>
        <taxon>Bacillati</taxon>
        <taxon>Actinomycetota</taxon>
        <taxon>Actinomycetes</taxon>
        <taxon>Pseudonocardiales</taxon>
        <taxon>Pseudonocardiaceae</taxon>
        <taxon>Prauserella</taxon>
    </lineage>
</organism>
<dbReference type="RefSeq" id="WP_200314207.1">
    <property type="nucleotide sequence ID" value="NZ_JAENJH010000001.1"/>
</dbReference>
<evidence type="ECO:0000313" key="5">
    <source>
        <dbReference type="EMBL" id="MBK1783128.1"/>
    </source>
</evidence>
<dbReference type="GO" id="GO:0000976">
    <property type="term" value="F:transcription cis-regulatory region binding"/>
    <property type="evidence" value="ECO:0007669"/>
    <property type="project" value="TreeGrafter"/>
</dbReference>
<dbReference type="InterPro" id="IPR009057">
    <property type="entry name" value="Homeodomain-like_sf"/>
</dbReference>
<evidence type="ECO:0000256" key="2">
    <source>
        <dbReference type="ARBA" id="ARBA00023125"/>
    </source>
</evidence>
<keyword evidence="2" id="KW-0238">DNA-binding</keyword>
<comment type="caution">
    <text evidence="5">The sequence shown here is derived from an EMBL/GenBank/DDBJ whole genome shotgun (WGS) entry which is preliminary data.</text>
</comment>
<dbReference type="SUPFAM" id="SSF46689">
    <property type="entry name" value="Homeodomain-like"/>
    <property type="match status" value="1"/>
</dbReference>
<feature type="domain" description="HTH-type transcriptional regulator MT1864/Rv1816-like C-terminal" evidence="4">
    <location>
        <begin position="82"/>
        <end position="181"/>
    </location>
</feature>
<protein>
    <submittedName>
        <fullName evidence="5">WHG domain-containing protein</fullName>
    </submittedName>
</protein>
<name>A0A934QPH6_9PSEU</name>